<dbReference type="RefSeq" id="WP_150695256.1">
    <property type="nucleotide sequence ID" value="NZ_CABPRZ010000001.1"/>
</dbReference>
<dbReference type="SUPFAM" id="SSF53850">
    <property type="entry name" value="Periplasmic binding protein-like II"/>
    <property type="match status" value="1"/>
</dbReference>
<dbReference type="GO" id="GO:0000976">
    <property type="term" value="F:transcription cis-regulatory region binding"/>
    <property type="evidence" value="ECO:0007669"/>
    <property type="project" value="TreeGrafter"/>
</dbReference>
<dbReference type="InterPro" id="IPR000847">
    <property type="entry name" value="LysR_HTH_N"/>
</dbReference>
<feature type="domain" description="HTH lysR-type" evidence="5">
    <location>
        <begin position="17"/>
        <end position="74"/>
    </location>
</feature>
<dbReference type="PROSITE" id="PS50931">
    <property type="entry name" value="HTH_LYSR"/>
    <property type="match status" value="1"/>
</dbReference>
<keyword evidence="4" id="KW-0804">Transcription</keyword>
<dbReference type="Pfam" id="PF03466">
    <property type="entry name" value="LysR_substrate"/>
    <property type="match status" value="1"/>
</dbReference>
<evidence type="ECO:0000256" key="1">
    <source>
        <dbReference type="ARBA" id="ARBA00009437"/>
    </source>
</evidence>
<dbReference type="PANTHER" id="PTHR30126:SF97">
    <property type="entry name" value="HTH-TYPE TRANSCRIPTIONAL REGULATOR ABGR"/>
    <property type="match status" value="1"/>
</dbReference>
<dbReference type="Gene3D" id="1.10.10.10">
    <property type="entry name" value="Winged helix-like DNA-binding domain superfamily/Winged helix DNA-binding domain"/>
    <property type="match status" value="1"/>
</dbReference>
<dbReference type="SUPFAM" id="SSF46785">
    <property type="entry name" value="Winged helix' DNA-binding domain"/>
    <property type="match status" value="1"/>
</dbReference>
<dbReference type="Proteomes" id="UP000414233">
    <property type="component" value="Unassembled WGS sequence"/>
</dbReference>
<dbReference type="InterPro" id="IPR036388">
    <property type="entry name" value="WH-like_DNA-bd_sf"/>
</dbReference>
<proteinExistence type="inferred from homology"/>
<keyword evidence="7" id="KW-1185">Reference proteome</keyword>
<accession>A0A5E4RRL0</accession>
<evidence type="ECO:0000256" key="2">
    <source>
        <dbReference type="ARBA" id="ARBA00023015"/>
    </source>
</evidence>
<dbReference type="GO" id="GO:0003700">
    <property type="term" value="F:DNA-binding transcription factor activity"/>
    <property type="evidence" value="ECO:0007669"/>
    <property type="project" value="InterPro"/>
</dbReference>
<keyword evidence="2" id="KW-0805">Transcription regulation</keyword>
<dbReference type="PRINTS" id="PR00039">
    <property type="entry name" value="HTHLYSR"/>
</dbReference>
<evidence type="ECO:0000256" key="3">
    <source>
        <dbReference type="ARBA" id="ARBA00023125"/>
    </source>
</evidence>
<dbReference type="InterPro" id="IPR036390">
    <property type="entry name" value="WH_DNA-bd_sf"/>
</dbReference>
<reference evidence="6 7" key="1">
    <citation type="submission" date="2019-08" db="EMBL/GenBank/DDBJ databases">
        <authorList>
            <person name="Peeters C."/>
        </authorList>
    </citation>
    <scope>NUCLEOTIDE SEQUENCE [LARGE SCALE GENOMIC DNA]</scope>
    <source>
        <strain evidence="6 7">LMG 30175</strain>
    </source>
</reference>
<comment type="similarity">
    <text evidence="1">Belongs to the LysR transcriptional regulatory family.</text>
</comment>
<protein>
    <submittedName>
        <fullName evidence="6">LysR family transcriptional regulator</fullName>
    </submittedName>
</protein>
<evidence type="ECO:0000313" key="6">
    <source>
        <dbReference type="EMBL" id="VVD64689.1"/>
    </source>
</evidence>
<name>A0A5E4RRL0_9BURK</name>
<dbReference type="EMBL" id="CABPRZ010000001">
    <property type="protein sequence ID" value="VVD64689.1"/>
    <property type="molecule type" value="Genomic_DNA"/>
</dbReference>
<keyword evidence="3" id="KW-0238">DNA-binding</keyword>
<organism evidence="6 7">
    <name type="scientific">Pandoraea terrae</name>
    <dbReference type="NCBI Taxonomy" id="1537710"/>
    <lineage>
        <taxon>Bacteria</taxon>
        <taxon>Pseudomonadati</taxon>
        <taxon>Pseudomonadota</taxon>
        <taxon>Betaproteobacteria</taxon>
        <taxon>Burkholderiales</taxon>
        <taxon>Burkholderiaceae</taxon>
        <taxon>Pandoraea</taxon>
    </lineage>
</organism>
<dbReference type="InterPro" id="IPR005119">
    <property type="entry name" value="LysR_subst-bd"/>
</dbReference>
<dbReference type="AlphaFoldDB" id="A0A5E4RRL0"/>
<dbReference type="OrthoDB" id="8627799at2"/>
<evidence type="ECO:0000256" key="4">
    <source>
        <dbReference type="ARBA" id="ARBA00023163"/>
    </source>
</evidence>
<evidence type="ECO:0000313" key="7">
    <source>
        <dbReference type="Proteomes" id="UP000414233"/>
    </source>
</evidence>
<sequence>MGSIDKRDSTPQLLNRLRMRQVALMLAIEERKTLRAAAAELGLTQPAATKMLHELEDAMGQRLFERVGRGLVINSAGQRVMEYFRGIRGSMEALNGELDELRLGSAGRFSVGSVMAASPGRLTEALVGLKAAFPLLSVEIAVDTSDRLLTQLREGVLEVVVGRWVREERKDCLFRALDNEELSVVVGNHHPLVGKRRVSFSDLQPYPWILQPSGSPMREVIEREFRDHQTPLPRGLIETGSILTTINLIRRSEMIGVIPEAVARRDAKHHVISIVAYPIRQKLAAYGSIVRRDRPPSTAALRFLELLHAGPVRKAG</sequence>
<dbReference type="Gene3D" id="3.40.190.290">
    <property type="match status" value="1"/>
</dbReference>
<gene>
    <name evidence="6" type="ORF">PTE30175_00280</name>
</gene>
<dbReference type="PANTHER" id="PTHR30126">
    <property type="entry name" value="HTH-TYPE TRANSCRIPTIONAL REGULATOR"/>
    <property type="match status" value="1"/>
</dbReference>
<dbReference type="Pfam" id="PF00126">
    <property type="entry name" value="HTH_1"/>
    <property type="match status" value="1"/>
</dbReference>
<evidence type="ECO:0000259" key="5">
    <source>
        <dbReference type="PROSITE" id="PS50931"/>
    </source>
</evidence>